<reference evidence="2 3" key="1">
    <citation type="submission" date="2022-09" db="EMBL/GenBank/DDBJ databases">
        <title>Intensive care unit water sources are persistently colonized with multi-drug resistant bacteria and are the site of extensive horizontal gene transfer of antibiotic resistance genes.</title>
        <authorList>
            <person name="Diorio-Toth L."/>
        </authorList>
    </citation>
    <scope>NUCLEOTIDE SEQUENCE [LARGE SCALE GENOMIC DNA]</scope>
    <source>
        <strain evidence="2 3">GD03967</strain>
    </source>
</reference>
<proteinExistence type="predicted"/>
<dbReference type="Proteomes" id="UP001158644">
    <property type="component" value="Unassembled WGS sequence"/>
</dbReference>
<dbReference type="InterPro" id="IPR025421">
    <property type="entry name" value="DUF4148"/>
</dbReference>
<dbReference type="PROSITE" id="PS51257">
    <property type="entry name" value="PROKAR_LIPOPROTEIN"/>
    <property type="match status" value="1"/>
</dbReference>
<dbReference type="EMBL" id="JAOBZK010000050">
    <property type="protein sequence ID" value="MDH1181246.1"/>
    <property type="molecule type" value="Genomic_DNA"/>
</dbReference>
<sequence>MRIRVAIALSVMFLSGCAMTSGPAPSAEGAKTRAEVRADLAMWKRAGMNKFYKGRHTPDIYSASYRKSYANYLELRNGPEYQEELNRLKGEEQ</sequence>
<dbReference type="RefSeq" id="WP_152385244.1">
    <property type="nucleotide sequence ID" value="NZ_CADIKR010000001.1"/>
</dbReference>
<dbReference type="Pfam" id="PF13663">
    <property type="entry name" value="DUF4148"/>
    <property type="match status" value="1"/>
</dbReference>
<gene>
    <name evidence="2" type="ORF">N5C72_24485</name>
</gene>
<dbReference type="AlphaFoldDB" id="A0ABD4Z362"/>
<comment type="caution">
    <text evidence="2">The sequence shown here is derived from an EMBL/GenBank/DDBJ whole genome shotgun (WGS) entry which is preliminary data.</text>
</comment>
<feature type="signal peptide" evidence="1">
    <location>
        <begin position="1"/>
        <end position="20"/>
    </location>
</feature>
<organism evidence="2 3">
    <name type="scientific">Achromobacter mucicolens</name>
    <dbReference type="NCBI Taxonomy" id="1389922"/>
    <lineage>
        <taxon>Bacteria</taxon>
        <taxon>Pseudomonadati</taxon>
        <taxon>Pseudomonadota</taxon>
        <taxon>Betaproteobacteria</taxon>
        <taxon>Burkholderiales</taxon>
        <taxon>Alcaligenaceae</taxon>
        <taxon>Achromobacter</taxon>
    </lineage>
</organism>
<evidence type="ECO:0000256" key="1">
    <source>
        <dbReference type="SAM" id="SignalP"/>
    </source>
</evidence>
<keyword evidence="1" id="KW-0732">Signal</keyword>
<name>A0ABD4Z362_9BURK</name>
<accession>A0ABD4Z362</accession>
<feature type="chain" id="PRO_5044807955" evidence="1">
    <location>
        <begin position="21"/>
        <end position="93"/>
    </location>
</feature>
<protein>
    <submittedName>
        <fullName evidence="2">DUF4148 domain-containing protein</fullName>
    </submittedName>
</protein>
<evidence type="ECO:0000313" key="3">
    <source>
        <dbReference type="Proteomes" id="UP001158644"/>
    </source>
</evidence>
<evidence type="ECO:0000313" key="2">
    <source>
        <dbReference type="EMBL" id="MDH1181246.1"/>
    </source>
</evidence>